<dbReference type="RefSeq" id="WP_284243607.1">
    <property type="nucleotide sequence ID" value="NZ_BSST01000001.1"/>
</dbReference>
<evidence type="ECO:0000313" key="2">
    <source>
        <dbReference type="Proteomes" id="UP001157186"/>
    </source>
</evidence>
<evidence type="ECO:0008006" key="3">
    <source>
        <dbReference type="Google" id="ProtNLM"/>
    </source>
</evidence>
<evidence type="ECO:0000313" key="1">
    <source>
        <dbReference type="EMBL" id="GLX77716.1"/>
    </source>
</evidence>
<sequence>MSTQNQVTNISSTANSGIKPHIRVLEGKFFPLEDVYGSDIEYDQYLLIKDNIEKYSQRLKKDLGLRGSPFSFKKVNGNHCLRVSNITGSILLSNKQIEVIPKFIHSTQSDIWPDILLELLYRAKHKRYSYLKGHGTKNKKLRFIDHIALAYCDSLEAALNQDMISTYKSTEEIGSVLRGRLLIERTIVNSFSKPHQFVCDVDYRSTDNQYNRLLAWAISKFINIVFDSSVKRKLRDLEQRFPTFSGNHFLPRKLPLSTPSQFKHYDEALEIASSLALGNHVTSNGGSAYTYGYTINTEVLYEKYVEATLKVATGFLGSEVFVSSQDTKLYAEGITAHTRSFFTRPDNVIYKNKSPHILVDAKYKKIFEQESGKTKKPQNSDTYQLVASLVSHGCQIGVLMYPHLGDSENDVKRPPIRAWRVESHGLTWLIVAITIDLASLTSLEKLNLMDQKISKFLTLLLSESVESLNPEKLMTFDNNIWSTT</sequence>
<comment type="caution">
    <text evidence="1">The sequence shown here is derived from an EMBL/GenBank/DDBJ whole genome shotgun (WGS) entry which is preliminary data.</text>
</comment>
<protein>
    <recommendedName>
        <fullName evidence="3">Restriction endonuclease</fullName>
    </recommendedName>
</protein>
<organism evidence="1 2">
    <name type="scientific">Thalassotalea insulae</name>
    <dbReference type="NCBI Taxonomy" id="2056778"/>
    <lineage>
        <taxon>Bacteria</taxon>
        <taxon>Pseudomonadati</taxon>
        <taxon>Pseudomonadota</taxon>
        <taxon>Gammaproteobacteria</taxon>
        <taxon>Alteromonadales</taxon>
        <taxon>Colwelliaceae</taxon>
        <taxon>Thalassotalea</taxon>
    </lineage>
</organism>
<dbReference type="EMBL" id="BSST01000001">
    <property type="protein sequence ID" value="GLX77716.1"/>
    <property type="molecule type" value="Genomic_DNA"/>
</dbReference>
<keyword evidence="2" id="KW-1185">Reference proteome</keyword>
<reference evidence="1 2" key="1">
    <citation type="submission" date="2023-03" db="EMBL/GenBank/DDBJ databases">
        <title>Draft genome sequence of Thalassotalea insulae KCTC 62186T.</title>
        <authorList>
            <person name="Sawabe T."/>
        </authorList>
    </citation>
    <scope>NUCLEOTIDE SEQUENCE [LARGE SCALE GENOMIC DNA]</scope>
    <source>
        <strain evidence="1 2">KCTC 62186</strain>
    </source>
</reference>
<gene>
    <name evidence="1" type="ORF">tinsulaeT_10560</name>
</gene>
<dbReference type="InterPro" id="IPR019292">
    <property type="entry name" value="McrC"/>
</dbReference>
<accession>A0ABQ6GSR5</accession>
<name>A0ABQ6GSR5_9GAMM</name>
<dbReference type="Proteomes" id="UP001157186">
    <property type="component" value="Unassembled WGS sequence"/>
</dbReference>
<dbReference type="Pfam" id="PF10117">
    <property type="entry name" value="McrBC"/>
    <property type="match status" value="1"/>
</dbReference>
<dbReference type="PANTHER" id="PTHR38733:SF1">
    <property type="entry name" value="TYPE IV METHYL-DIRECTED RESTRICTION ENZYME ECOKMCRBC"/>
    <property type="match status" value="1"/>
</dbReference>
<dbReference type="PANTHER" id="PTHR38733">
    <property type="entry name" value="PROTEIN MCRC"/>
    <property type="match status" value="1"/>
</dbReference>
<proteinExistence type="predicted"/>